<dbReference type="Gene3D" id="3.40.1410.10">
    <property type="entry name" value="Chorismate lyase-like"/>
    <property type="match status" value="1"/>
</dbReference>
<dbReference type="SUPFAM" id="SSF64288">
    <property type="entry name" value="Chorismate lyase-like"/>
    <property type="match status" value="1"/>
</dbReference>
<dbReference type="AlphaFoldDB" id="A0A7W6FWK1"/>
<protein>
    <submittedName>
        <fullName evidence="5">GntR family transcriptional regulator</fullName>
    </submittedName>
</protein>
<gene>
    <name evidence="5" type="ORF">GGR05_004437</name>
</gene>
<dbReference type="InterPro" id="IPR036388">
    <property type="entry name" value="WH-like_DNA-bd_sf"/>
</dbReference>
<evidence type="ECO:0000313" key="5">
    <source>
        <dbReference type="EMBL" id="MBB3938266.1"/>
    </source>
</evidence>
<dbReference type="InterPro" id="IPR028978">
    <property type="entry name" value="Chorismate_lyase_/UTRA_dom_sf"/>
</dbReference>
<dbReference type="PROSITE" id="PS50949">
    <property type="entry name" value="HTH_GNTR"/>
    <property type="match status" value="1"/>
</dbReference>
<sequence length="317" mass="34952">MRKARQPNSSTALARTGRAPFWRRFSIEITLGRQPPIECGLLKTYDGRTAWKTPMVHMTNGLDAGRLRGRTVDMARSNPKKPSAVDQIHLGLLDLIQRSALAPGDKLPSEDQLTQRFDCSRPTLREALKILEQDGIIETQHGRGRFLTAAASLMVERPITCFESVSTMMRGLGYKPTSSLISVLATPAGAMVANALQCSPSTAVARVERLRFHERKALVYSLNFLRIDDLPTGGLEAIDWTGSVVELLRGRGKEPVMSTAAVSAVMLPRDVSEDHHLADFGAALLITETCFTNRGEAVLFAQDYHRGDAFSFSFARR</sequence>
<evidence type="ECO:0000259" key="4">
    <source>
        <dbReference type="PROSITE" id="PS50949"/>
    </source>
</evidence>
<dbReference type="PRINTS" id="PR00035">
    <property type="entry name" value="HTHGNTR"/>
</dbReference>
<evidence type="ECO:0000256" key="1">
    <source>
        <dbReference type="ARBA" id="ARBA00023015"/>
    </source>
</evidence>
<dbReference type="GO" id="GO:0045892">
    <property type="term" value="P:negative regulation of DNA-templated transcription"/>
    <property type="evidence" value="ECO:0007669"/>
    <property type="project" value="TreeGrafter"/>
</dbReference>
<dbReference type="Proteomes" id="UP000531216">
    <property type="component" value="Unassembled WGS sequence"/>
</dbReference>
<keyword evidence="3" id="KW-0804">Transcription</keyword>
<comment type="caution">
    <text evidence="5">The sequence shown here is derived from an EMBL/GenBank/DDBJ whole genome shotgun (WGS) entry which is preliminary data.</text>
</comment>
<dbReference type="PANTHER" id="PTHR44846:SF17">
    <property type="entry name" value="GNTR-FAMILY TRANSCRIPTIONAL REGULATOR"/>
    <property type="match status" value="1"/>
</dbReference>
<feature type="domain" description="HTH gntR-type" evidence="4">
    <location>
        <begin position="82"/>
        <end position="150"/>
    </location>
</feature>
<dbReference type="SMART" id="SM00866">
    <property type="entry name" value="UTRA"/>
    <property type="match status" value="1"/>
</dbReference>
<dbReference type="SUPFAM" id="SSF46785">
    <property type="entry name" value="Winged helix' DNA-binding domain"/>
    <property type="match status" value="1"/>
</dbReference>
<keyword evidence="2" id="KW-0238">DNA-binding</keyword>
<keyword evidence="1" id="KW-0805">Transcription regulation</keyword>
<dbReference type="Pfam" id="PF00392">
    <property type="entry name" value="GntR"/>
    <property type="match status" value="1"/>
</dbReference>
<dbReference type="InterPro" id="IPR000524">
    <property type="entry name" value="Tscrpt_reg_HTH_GntR"/>
</dbReference>
<accession>A0A7W6FWK1</accession>
<dbReference type="CDD" id="cd07377">
    <property type="entry name" value="WHTH_GntR"/>
    <property type="match status" value="1"/>
</dbReference>
<evidence type="ECO:0000313" key="6">
    <source>
        <dbReference type="Proteomes" id="UP000531216"/>
    </source>
</evidence>
<dbReference type="InterPro" id="IPR050679">
    <property type="entry name" value="Bact_HTH_transcr_reg"/>
</dbReference>
<evidence type="ECO:0000256" key="2">
    <source>
        <dbReference type="ARBA" id="ARBA00023125"/>
    </source>
</evidence>
<evidence type="ECO:0000256" key="3">
    <source>
        <dbReference type="ARBA" id="ARBA00023163"/>
    </source>
</evidence>
<reference evidence="5 6" key="1">
    <citation type="submission" date="2020-08" db="EMBL/GenBank/DDBJ databases">
        <title>Genomic Encyclopedia of Type Strains, Phase IV (KMG-IV): sequencing the most valuable type-strain genomes for metagenomic binning, comparative biology and taxonomic classification.</title>
        <authorList>
            <person name="Goeker M."/>
        </authorList>
    </citation>
    <scope>NUCLEOTIDE SEQUENCE [LARGE SCALE GENOMIC DNA]</scope>
    <source>
        <strain evidence="5 6">DSM 25024</strain>
    </source>
</reference>
<keyword evidence="6" id="KW-1185">Reference proteome</keyword>
<proteinExistence type="predicted"/>
<dbReference type="GO" id="GO:0003677">
    <property type="term" value="F:DNA binding"/>
    <property type="evidence" value="ECO:0007669"/>
    <property type="project" value="UniProtKB-KW"/>
</dbReference>
<dbReference type="InterPro" id="IPR036390">
    <property type="entry name" value="WH_DNA-bd_sf"/>
</dbReference>
<organism evidence="5 6">
    <name type="scientific">Aureimonas phyllosphaerae</name>
    <dbReference type="NCBI Taxonomy" id="1166078"/>
    <lineage>
        <taxon>Bacteria</taxon>
        <taxon>Pseudomonadati</taxon>
        <taxon>Pseudomonadota</taxon>
        <taxon>Alphaproteobacteria</taxon>
        <taxon>Hyphomicrobiales</taxon>
        <taxon>Aurantimonadaceae</taxon>
        <taxon>Aureimonas</taxon>
    </lineage>
</organism>
<dbReference type="Gene3D" id="1.10.10.10">
    <property type="entry name" value="Winged helix-like DNA-binding domain superfamily/Winged helix DNA-binding domain"/>
    <property type="match status" value="1"/>
</dbReference>
<dbReference type="GO" id="GO:0003700">
    <property type="term" value="F:DNA-binding transcription factor activity"/>
    <property type="evidence" value="ECO:0007669"/>
    <property type="project" value="InterPro"/>
</dbReference>
<dbReference type="Pfam" id="PF07702">
    <property type="entry name" value="UTRA"/>
    <property type="match status" value="1"/>
</dbReference>
<dbReference type="InterPro" id="IPR011663">
    <property type="entry name" value="UTRA"/>
</dbReference>
<dbReference type="EMBL" id="JACIDO010000024">
    <property type="protein sequence ID" value="MBB3938266.1"/>
    <property type="molecule type" value="Genomic_DNA"/>
</dbReference>
<dbReference type="PANTHER" id="PTHR44846">
    <property type="entry name" value="MANNOSYL-D-GLYCERATE TRANSPORT/METABOLISM SYSTEM REPRESSOR MNGR-RELATED"/>
    <property type="match status" value="1"/>
</dbReference>
<dbReference type="SMART" id="SM00345">
    <property type="entry name" value="HTH_GNTR"/>
    <property type="match status" value="1"/>
</dbReference>
<name>A0A7W6FWK1_9HYPH</name>